<dbReference type="EMBL" id="JAVJAF010000001">
    <property type="protein sequence ID" value="MDR6235831.1"/>
    <property type="molecule type" value="Genomic_DNA"/>
</dbReference>
<dbReference type="NCBIfam" id="TIGR01549">
    <property type="entry name" value="HAD-SF-IA-v1"/>
    <property type="match status" value="1"/>
</dbReference>
<comment type="pathway">
    <text evidence="2">Organic acid metabolism; glycolate biosynthesis; glycolate from 2-phosphoglycolate: step 1/1.</text>
</comment>
<dbReference type="InterPro" id="IPR050155">
    <property type="entry name" value="HAD-like_hydrolase_sf"/>
</dbReference>
<dbReference type="GO" id="GO:0006281">
    <property type="term" value="P:DNA repair"/>
    <property type="evidence" value="ECO:0007669"/>
    <property type="project" value="TreeGrafter"/>
</dbReference>
<comment type="similarity">
    <text evidence="3">Belongs to the HAD-like hydrolase superfamily. CbbY/CbbZ/Gph/YieH family.</text>
</comment>
<dbReference type="SFLD" id="SFLDG01129">
    <property type="entry name" value="C1.5:_HAD__Beta-PGM__Phosphata"/>
    <property type="match status" value="1"/>
</dbReference>
<evidence type="ECO:0000256" key="1">
    <source>
        <dbReference type="ARBA" id="ARBA00000830"/>
    </source>
</evidence>
<keyword evidence="6" id="KW-0119">Carbohydrate metabolism</keyword>
<reference evidence="7" key="1">
    <citation type="submission" date="2023-08" db="EMBL/GenBank/DDBJ databases">
        <title>Functional and genomic diversity of the sorghum phyllosphere microbiome.</title>
        <authorList>
            <person name="Shade A."/>
        </authorList>
    </citation>
    <scope>NUCLEOTIDE SEQUENCE</scope>
    <source>
        <strain evidence="7">SORGH_AS_0201</strain>
    </source>
</reference>
<organism evidence="7 8">
    <name type="scientific">Pseudomonas oryzihabitans</name>
    <dbReference type="NCBI Taxonomy" id="47885"/>
    <lineage>
        <taxon>Bacteria</taxon>
        <taxon>Pseudomonadati</taxon>
        <taxon>Pseudomonadota</taxon>
        <taxon>Gammaproteobacteria</taxon>
        <taxon>Pseudomonadales</taxon>
        <taxon>Pseudomonadaceae</taxon>
        <taxon>Pseudomonas</taxon>
    </lineage>
</organism>
<dbReference type="SUPFAM" id="SSF56784">
    <property type="entry name" value="HAD-like"/>
    <property type="match status" value="1"/>
</dbReference>
<dbReference type="RefSeq" id="WP_309760747.1">
    <property type="nucleotide sequence ID" value="NZ_JAVJAF010000001.1"/>
</dbReference>
<evidence type="ECO:0000256" key="5">
    <source>
        <dbReference type="ARBA" id="ARBA00022723"/>
    </source>
</evidence>
<dbReference type="Gene3D" id="1.10.150.240">
    <property type="entry name" value="Putative phosphatase, domain 2"/>
    <property type="match status" value="1"/>
</dbReference>
<dbReference type="CDD" id="cd01427">
    <property type="entry name" value="HAD_like"/>
    <property type="match status" value="1"/>
</dbReference>
<protein>
    <recommendedName>
        <fullName evidence="4">phosphoglycolate phosphatase</fullName>
        <ecNumber evidence="4">3.1.3.18</ecNumber>
    </recommendedName>
</protein>
<name>A0AAJ2BK46_9PSED</name>
<dbReference type="SFLD" id="SFLDS00003">
    <property type="entry name" value="Haloacid_Dehalogenase"/>
    <property type="match status" value="1"/>
</dbReference>
<dbReference type="InterPro" id="IPR036412">
    <property type="entry name" value="HAD-like_sf"/>
</dbReference>
<dbReference type="Gene3D" id="3.40.50.1000">
    <property type="entry name" value="HAD superfamily/HAD-like"/>
    <property type="match status" value="1"/>
</dbReference>
<dbReference type="InterPro" id="IPR006439">
    <property type="entry name" value="HAD-SF_hydro_IA"/>
</dbReference>
<gene>
    <name evidence="7" type="ORF">QE440_003572</name>
</gene>
<dbReference type="InterPro" id="IPR023214">
    <property type="entry name" value="HAD_sf"/>
</dbReference>
<dbReference type="PANTHER" id="PTHR43434">
    <property type="entry name" value="PHOSPHOGLYCOLATE PHOSPHATASE"/>
    <property type="match status" value="1"/>
</dbReference>
<evidence type="ECO:0000313" key="7">
    <source>
        <dbReference type="EMBL" id="MDR6235831.1"/>
    </source>
</evidence>
<keyword evidence="5" id="KW-0479">Metal-binding</keyword>
<dbReference type="AlphaFoldDB" id="A0AAJ2BK46"/>
<dbReference type="Proteomes" id="UP001268036">
    <property type="component" value="Unassembled WGS sequence"/>
</dbReference>
<dbReference type="InterPro" id="IPR023198">
    <property type="entry name" value="PGP-like_dom2"/>
</dbReference>
<evidence type="ECO:0000256" key="2">
    <source>
        <dbReference type="ARBA" id="ARBA00004818"/>
    </source>
</evidence>
<dbReference type="GO" id="GO:0046872">
    <property type="term" value="F:metal ion binding"/>
    <property type="evidence" value="ECO:0007669"/>
    <property type="project" value="UniProtKB-KW"/>
</dbReference>
<dbReference type="EC" id="3.1.3.18" evidence="4"/>
<dbReference type="GO" id="GO:0008967">
    <property type="term" value="F:phosphoglycolate phosphatase activity"/>
    <property type="evidence" value="ECO:0007669"/>
    <property type="project" value="UniProtKB-EC"/>
</dbReference>
<evidence type="ECO:0000256" key="3">
    <source>
        <dbReference type="ARBA" id="ARBA00006171"/>
    </source>
</evidence>
<proteinExistence type="inferred from homology"/>
<evidence type="ECO:0000256" key="6">
    <source>
        <dbReference type="ARBA" id="ARBA00023277"/>
    </source>
</evidence>
<evidence type="ECO:0000313" key="8">
    <source>
        <dbReference type="Proteomes" id="UP001268036"/>
    </source>
</evidence>
<sequence length="239" mass="24795">MKTTTPIRAILFDKDGTLIDYHQSWGPTNRRAAKLAAAGDVDLAQRLLGVGGMDAASGLTQADSLFAAGNTREIAEAWIAAGSPFELEALIQALDTLFQGVASEAVPVTDLRVFFERLAARGLAIGIASSDSEAAIRLMLRTFGLEELVSYVAGYDSGYGWKPEAGMLLGFAKALGIPPAQIAVVGDNLHDMAMATAGGAGLRVGVLSGTGRLETLAPVADLCLPSIAALDLDQLVALP</sequence>
<comment type="catalytic activity">
    <reaction evidence="1">
        <text>2-phosphoglycolate + H2O = glycolate + phosphate</text>
        <dbReference type="Rhea" id="RHEA:14369"/>
        <dbReference type="ChEBI" id="CHEBI:15377"/>
        <dbReference type="ChEBI" id="CHEBI:29805"/>
        <dbReference type="ChEBI" id="CHEBI:43474"/>
        <dbReference type="ChEBI" id="CHEBI:58033"/>
        <dbReference type="EC" id="3.1.3.18"/>
    </reaction>
</comment>
<comment type="caution">
    <text evidence="7">The sequence shown here is derived from an EMBL/GenBank/DDBJ whole genome shotgun (WGS) entry which is preliminary data.</text>
</comment>
<accession>A0AAJ2BK46</accession>
<dbReference type="PANTHER" id="PTHR43434:SF1">
    <property type="entry name" value="PHOSPHOGLYCOLATE PHOSPHATASE"/>
    <property type="match status" value="1"/>
</dbReference>
<evidence type="ECO:0000256" key="4">
    <source>
        <dbReference type="ARBA" id="ARBA00013078"/>
    </source>
</evidence>
<dbReference type="Pfam" id="PF00702">
    <property type="entry name" value="Hydrolase"/>
    <property type="match status" value="1"/>
</dbReference>
<keyword evidence="7" id="KW-0378">Hydrolase</keyword>